<dbReference type="EMBL" id="JAUESC010000003">
    <property type="protein sequence ID" value="KAK0602356.1"/>
    <property type="molecule type" value="Genomic_DNA"/>
</dbReference>
<evidence type="ECO:0000256" key="9">
    <source>
        <dbReference type="ARBA" id="ARBA00047899"/>
    </source>
</evidence>
<accession>A0AA39SP58</accession>
<evidence type="ECO:0000256" key="11">
    <source>
        <dbReference type="SAM" id="MobiDB-lite"/>
    </source>
</evidence>
<feature type="domain" description="Wall-associated receptor kinase galacturonan-binding" evidence="14">
    <location>
        <begin position="35"/>
        <end position="98"/>
    </location>
</feature>
<evidence type="ECO:0000256" key="7">
    <source>
        <dbReference type="ARBA" id="ARBA00023157"/>
    </source>
</evidence>
<feature type="compositionally biased region" description="Low complexity" evidence="11">
    <location>
        <begin position="307"/>
        <end position="329"/>
    </location>
</feature>
<evidence type="ECO:0000259" key="14">
    <source>
        <dbReference type="Pfam" id="PF13947"/>
    </source>
</evidence>
<feature type="signal peptide" evidence="12">
    <location>
        <begin position="1"/>
        <end position="27"/>
    </location>
</feature>
<evidence type="ECO:0000256" key="10">
    <source>
        <dbReference type="ARBA" id="ARBA00048679"/>
    </source>
</evidence>
<keyword evidence="4 12" id="KW-0732">Signal</keyword>
<keyword evidence="3" id="KW-0812">Transmembrane</keyword>
<evidence type="ECO:0000256" key="2">
    <source>
        <dbReference type="ARBA" id="ARBA00012513"/>
    </source>
</evidence>
<evidence type="ECO:0000313" key="16">
    <source>
        <dbReference type="EMBL" id="KAK0602356.1"/>
    </source>
</evidence>
<protein>
    <recommendedName>
        <fullName evidence="2">non-specific serine/threonine protein kinase</fullName>
        <ecNumber evidence="2">2.7.11.1</ecNumber>
    </recommendedName>
</protein>
<feature type="region of interest" description="Disordered" evidence="11">
    <location>
        <begin position="410"/>
        <end position="434"/>
    </location>
</feature>
<feature type="region of interest" description="Disordered" evidence="11">
    <location>
        <begin position="295"/>
        <end position="339"/>
    </location>
</feature>
<gene>
    <name evidence="16" type="ORF">LWI29_032574</name>
</gene>
<dbReference type="InterPro" id="IPR036426">
    <property type="entry name" value="Bulb-type_lectin_dom_sf"/>
</dbReference>
<keyword evidence="5" id="KW-1133">Transmembrane helix</keyword>
<feature type="domain" description="Bulb-type lectin" evidence="13">
    <location>
        <begin position="238"/>
        <end position="274"/>
    </location>
</feature>
<dbReference type="Pfam" id="PF14380">
    <property type="entry name" value="WAK_assoc"/>
    <property type="match status" value="1"/>
</dbReference>
<evidence type="ECO:0000256" key="12">
    <source>
        <dbReference type="SAM" id="SignalP"/>
    </source>
</evidence>
<evidence type="ECO:0000256" key="6">
    <source>
        <dbReference type="ARBA" id="ARBA00023136"/>
    </source>
</evidence>
<dbReference type="GO" id="GO:0004674">
    <property type="term" value="F:protein serine/threonine kinase activity"/>
    <property type="evidence" value="ECO:0007669"/>
    <property type="project" value="UniProtKB-KW"/>
</dbReference>
<dbReference type="GO" id="GO:0016020">
    <property type="term" value="C:membrane"/>
    <property type="evidence" value="ECO:0007669"/>
    <property type="project" value="UniProtKB-SubCell"/>
</dbReference>
<dbReference type="GO" id="GO:0030247">
    <property type="term" value="F:polysaccharide binding"/>
    <property type="evidence" value="ECO:0007669"/>
    <property type="project" value="InterPro"/>
</dbReference>
<feature type="chain" id="PRO_5041209421" description="non-specific serine/threonine protein kinase" evidence="12">
    <location>
        <begin position="28"/>
        <end position="434"/>
    </location>
</feature>
<evidence type="ECO:0000313" key="17">
    <source>
        <dbReference type="Proteomes" id="UP001168877"/>
    </source>
</evidence>
<name>A0AA39SP58_ACESA</name>
<comment type="caution">
    <text evidence="16">The sequence shown here is derived from an EMBL/GenBank/DDBJ whole genome shotgun (WGS) entry which is preliminary data.</text>
</comment>
<dbReference type="InterPro" id="IPR001480">
    <property type="entry name" value="Bulb-type_lectin_dom"/>
</dbReference>
<reference evidence="16" key="2">
    <citation type="submission" date="2023-06" db="EMBL/GenBank/DDBJ databases">
        <authorList>
            <person name="Swenson N.G."/>
            <person name="Wegrzyn J.L."/>
            <person name="Mcevoy S.L."/>
        </authorList>
    </citation>
    <scope>NUCLEOTIDE SEQUENCE</scope>
    <source>
        <strain evidence="16">NS2018</strain>
        <tissue evidence="16">Leaf</tissue>
    </source>
</reference>
<proteinExistence type="predicted"/>
<comment type="subcellular location">
    <subcellularLocation>
        <location evidence="1">Membrane</location>
        <topology evidence="1">Single-pass membrane protein</topology>
    </subcellularLocation>
</comment>
<evidence type="ECO:0000256" key="8">
    <source>
        <dbReference type="ARBA" id="ARBA00023180"/>
    </source>
</evidence>
<dbReference type="PANTHER" id="PTHR33138">
    <property type="entry name" value="OS01G0690200 PROTEIN"/>
    <property type="match status" value="1"/>
</dbReference>
<sequence>MRREESSNFLAFLFSLLIFLFVRDVQARNLQQIQCFTSCGDIKNISYPFRLKGDPAGCGDPDFELSCNQSNKPILEFHLGKYYVNNISYDDRIIKVVDVNLANGSCGLPQKSPSRFSFDQTDYGYYIDDGFTNAYFVRCSSKISDPTYIRLPCLNIGNQSSVYVIYDAYWVEELSESCSFISTVPIRNTSADDNPSYETIQKLLQSGFDLKWSVGCKDCQSAGRNSYCDWDQDKCIIEGQILWQSFDSPTSAFLPGMKLGINHKTGQNWSLTSWFSKNREQFSGEDLRFALSLANGHPPPLTGRSLTKPSRSTSRGTTTRTPRPPVTRSHVLRRSEGQREKKRECDLSKVCDFVLRLVEGTALHALDHSTAPFFSRAPVAASAPSQLLAVPPAIVAPLSCSDQSAAAPDPAALLLSAEPPTVVSEPAPSDHSRE</sequence>
<reference evidence="16" key="1">
    <citation type="journal article" date="2022" name="Plant J.">
        <title>Strategies of tolerance reflected in two North American maple genomes.</title>
        <authorList>
            <person name="McEvoy S.L."/>
            <person name="Sezen U.U."/>
            <person name="Trouern-Trend A."/>
            <person name="McMahon S.M."/>
            <person name="Schaberg P.G."/>
            <person name="Yang J."/>
            <person name="Wegrzyn J.L."/>
            <person name="Swenson N.G."/>
        </authorList>
    </citation>
    <scope>NUCLEOTIDE SEQUENCE</scope>
    <source>
        <strain evidence="16">NS2018</strain>
    </source>
</reference>
<evidence type="ECO:0000259" key="13">
    <source>
        <dbReference type="Pfam" id="PF01453"/>
    </source>
</evidence>
<dbReference type="InterPro" id="IPR032872">
    <property type="entry name" value="WAK_assoc_C"/>
</dbReference>
<dbReference type="SUPFAM" id="SSF51110">
    <property type="entry name" value="alpha-D-mannose-specific plant lectins"/>
    <property type="match status" value="1"/>
</dbReference>
<feature type="compositionally biased region" description="Low complexity" evidence="11">
    <location>
        <begin position="410"/>
        <end position="420"/>
    </location>
</feature>
<evidence type="ECO:0000256" key="4">
    <source>
        <dbReference type="ARBA" id="ARBA00022729"/>
    </source>
</evidence>
<keyword evidence="8" id="KW-0325">Glycoprotein</keyword>
<evidence type="ECO:0000259" key="15">
    <source>
        <dbReference type="Pfam" id="PF14380"/>
    </source>
</evidence>
<keyword evidence="7" id="KW-1015">Disulfide bond</keyword>
<dbReference type="InterPro" id="IPR025287">
    <property type="entry name" value="WAK_GUB"/>
</dbReference>
<evidence type="ECO:0000256" key="1">
    <source>
        <dbReference type="ARBA" id="ARBA00004167"/>
    </source>
</evidence>
<dbReference type="Proteomes" id="UP001168877">
    <property type="component" value="Unassembled WGS sequence"/>
</dbReference>
<comment type="catalytic activity">
    <reaction evidence="9">
        <text>L-threonyl-[protein] + ATP = O-phospho-L-threonyl-[protein] + ADP + H(+)</text>
        <dbReference type="Rhea" id="RHEA:46608"/>
        <dbReference type="Rhea" id="RHEA-COMP:11060"/>
        <dbReference type="Rhea" id="RHEA-COMP:11605"/>
        <dbReference type="ChEBI" id="CHEBI:15378"/>
        <dbReference type="ChEBI" id="CHEBI:30013"/>
        <dbReference type="ChEBI" id="CHEBI:30616"/>
        <dbReference type="ChEBI" id="CHEBI:61977"/>
        <dbReference type="ChEBI" id="CHEBI:456216"/>
        <dbReference type="EC" id="2.7.11.1"/>
    </reaction>
</comment>
<keyword evidence="17" id="KW-1185">Reference proteome</keyword>
<dbReference type="EC" id="2.7.11.1" evidence="2"/>
<dbReference type="Pfam" id="PF13947">
    <property type="entry name" value="GUB_WAK_bind"/>
    <property type="match status" value="1"/>
</dbReference>
<keyword evidence="6" id="KW-0472">Membrane</keyword>
<dbReference type="AlphaFoldDB" id="A0AA39SP58"/>
<organism evidence="16 17">
    <name type="scientific">Acer saccharum</name>
    <name type="common">Sugar maple</name>
    <dbReference type="NCBI Taxonomy" id="4024"/>
    <lineage>
        <taxon>Eukaryota</taxon>
        <taxon>Viridiplantae</taxon>
        <taxon>Streptophyta</taxon>
        <taxon>Embryophyta</taxon>
        <taxon>Tracheophyta</taxon>
        <taxon>Spermatophyta</taxon>
        <taxon>Magnoliopsida</taxon>
        <taxon>eudicotyledons</taxon>
        <taxon>Gunneridae</taxon>
        <taxon>Pentapetalae</taxon>
        <taxon>rosids</taxon>
        <taxon>malvids</taxon>
        <taxon>Sapindales</taxon>
        <taxon>Sapindaceae</taxon>
        <taxon>Hippocastanoideae</taxon>
        <taxon>Acereae</taxon>
        <taxon>Acer</taxon>
    </lineage>
</organism>
<dbReference type="Pfam" id="PF01453">
    <property type="entry name" value="B_lectin"/>
    <property type="match status" value="1"/>
</dbReference>
<dbReference type="PANTHER" id="PTHR33138:SF59">
    <property type="entry name" value="LEAF RUST 10 DISEASE-RESISTANCE LOCUS RECEPTOR-LIKE PROTEIN KINASE-LIKE 1.2"/>
    <property type="match status" value="1"/>
</dbReference>
<comment type="catalytic activity">
    <reaction evidence="10">
        <text>L-seryl-[protein] + ATP = O-phospho-L-seryl-[protein] + ADP + H(+)</text>
        <dbReference type="Rhea" id="RHEA:17989"/>
        <dbReference type="Rhea" id="RHEA-COMP:9863"/>
        <dbReference type="Rhea" id="RHEA-COMP:11604"/>
        <dbReference type="ChEBI" id="CHEBI:15378"/>
        <dbReference type="ChEBI" id="CHEBI:29999"/>
        <dbReference type="ChEBI" id="CHEBI:30616"/>
        <dbReference type="ChEBI" id="CHEBI:83421"/>
        <dbReference type="ChEBI" id="CHEBI:456216"/>
        <dbReference type="EC" id="2.7.11.1"/>
    </reaction>
</comment>
<feature type="domain" description="Wall-associated receptor kinase C-terminal" evidence="15">
    <location>
        <begin position="158"/>
        <end position="224"/>
    </location>
</feature>
<evidence type="ECO:0000256" key="3">
    <source>
        <dbReference type="ARBA" id="ARBA00022692"/>
    </source>
</evidence>
<evidence type="ECO:0000256" key="5">
    <source>
        <dbReference type="ARBA" id="ARBA00022989"/>
    </source>
</evidence>